<sequence length="114" mass="13130">MDDHVDGDRVIVWDTAQFVPIPAAVQHPAFIADIPGWCNDNVPPDMTFEDDRTYLEGAIRKLATESASYRMLPNLLGTSRERQFFELSLRNKRINEQYVKLRLGSVLERRVVPE</sequence>
<dbReference type="Proteomes" id="UP000799539">
    <property type="component" value="Unassembled WGS sequence"/>
</dbReference>
<dbReference type="EMBL" id="ML992675">
    <property type="protein sequence ID" value="KAF2211848.1"/>
    <property type="molecule type" value="Genomic_DNA"/>
</dbReference>
<evidence type="ECO:0000313" key="1">
    <source>
        <dbReference type="EMBL" id="KAF2211848.1"/>
    </source>
</evidence>
<organism evidence="1 2">
    <name type="scientific">Cercospora zeae-maydis SCOH1-5</name>
    <dbReference type="NCBI Taxonomy" id="717836"/>
    <lineage>
        <taxon>Eukaryota</taxon>
        <taxon>Fungi</taxon>
        <taxon>Dikarya</taxon>
        <taxon>Ascomycota</taxon>
        <taxon>Pezizomycotina</taxon>
        <taxon>Dothideomycetes</taxon>
        <taxon>Dothideomycetidae</taxon>
        <taxon>Mycosphaerellales</taxon>
        <taxon>Mycosphaerellaceae</taxon>
        <taxon>Cercospora</taxon>
    </lineage>
</organism>
<protein>
    <submittedName>
        <fullName evidence="1">Uncharacterized protein</fullName>
    </submittedName>
</protein>
<gene>
    <name evidence="1" type="ORF">CERZMDRAFT_85234</name>
</gene>
<proteinExistence type="predicted"/>
<accession>A0A6A6FF32</accession>
<dbReference type="OrthoDB" id="2906425at2759"/>
<evidence type="ECO:0000313" key="2">
    <source>
        <dbReference type="Proteomes" id="UP000799539"/>
    </source>
</evidence>
<keyword evidence="2" id="KW-1185">Reference proteome</keyword>
<dbReference type="AlphaFoldDB" id="A0A6A6FF32"/>
<reference evidence="1" key="1">
    <citation type="journal article" date="2020" name="Stud. Mycol.">
        <title>101 Dothideomycetes genomes: a test case for predicting lifestyles and emergence of pathogens.</title>
        <authorList>
            <person name="Haridas S."/>
            <person name="Albert R."/>
            <person name="Binder M."/>
            <person name="Bloem J."/>
            <person name="Labutti K."/>
            <person name="Salamov A."/>
            <person name="Andreopoulos B."/>
            <person name="Baker S."/>
            <person name="Barry K."/>
            <person name="Bills G."/>
            <person name="Bluhm B."/>
            <person name="Cannon C."/>
            <person name="Castanera R."/>
            <person name="Culley D."/>
            <person name="Daum C."/>
            <person name="Ezra D."/>
            <person name="Gonzalez J."/>
            <person name="Henrissat B."/>
            <person name="Kuo A."/>
            <person name="Liang C."/>
            <person name="Lipzen A."/>
            <person name="Lutzoni F."/>
            <person name="Magnuson J."/>
            <person name="Mondo S."/>
            <person name="Nolan M."/>
            <person name="Ohm R."/>
            <person name="Pangilinan J."/>
            <person name="Park H.-J."/>
            <person name="Ramirez L."/>
            <person name="Alfaro M."/>
            <person name="Sun H."/>
            <person name="Tritt A."/>
            <person name="Yoshinaga Y."/>
            <person name="Zwiers L.-H."/>
            <person name="Turgeon B."/>
            <person name="Goodwin S."/>
            <person name="Spatafora J."/>
            <person name="Crous P."/>
            <person name="Grigoriev I."/>
        </authorList>
    </citation>
    <scope>NUCLEOTIDE SEQUENCE</scope>
    <source>
        <strain evidence="1">SCOH1-5</strain>
    </source>
</reference>
<name>A0A6A6FF32_9PEZI</name>